<dbReference type="AlphaFoldDB" id="A0A9D4Q0M6"/>
<keyword evidence="2" id="KW-0732">Signal</keyword>
<keyword evidence="1" id="KW-1133">Transmembrane helix</keyword>
<evidence type="ECO:0000256" key="1">
    <source>
        <dbReference type="SAM" id="Phobius"/>
    </source>
</evidence>
<dbReference type="OMA" id="RCLEQFC"/>
<proteinExistence type="predicted"/>
<keyword evidence="1" id="KW-0472">Membrane</keyword>
<evidence type="ECO:0000256" key="2">
    <source>
        <dbReference type="SAM" id="SignalP"/>
    </source>
</evidence>
<dbReference type="Proteomes" id="UP000821837">
    <property type="component" value="Chromosome 3"/>
</dbReference>
<keyword evidence="5" id="KW-1185">Reference proteome</keyword>
<dbReference type="Pfam" id="PF01683">
    <property type="entry name" value="EB"/>
    <property type="match status" value="1"/>
</dbReference>
<reference evidence="4" key="1">
    <citation type="journal article" date="2020" name="Cell">
        <title>Large-Scale Comparative Analyses of Tick Genomes Elucidate Their Genetic Diversity and Vector Capacities.</title>
        <authorList>
            <consortium name="Tick Genome and Microbiome Consortium (TIGMIC)"/>
            <person name="Jia N."/>
            <person name="Wang J."/>
            <person name="Shi W."/>
            <person name="Du L."/>
            <person name="Sun Y."/>
            <person name="Zhan W."/>
            <person name="Jiang J.F."/>
            <person name="Wang Q."/>
            <person name="Zhang B."/>
            <person name="Ji P."/>
            <person name="Bell-Sakyi L."/>
            <person name="Cui X.M."/>
            <person name="Yuan T.T."/>
            <person name="Jiang B.G."/>
            <person name="Yang W.F."/>
            <person name="Lam T.T."/>
            <person name="Chang Q.C."/>
            <person name="Ding S.J."/>
            <person name="Wang X.J."/>
            <person name="Zhu J.G."/>
            <person name="Ruan X.D."/>
            <person name="Zhao L."/>
            <person name="Wei J.T."/>
            <person name="Ye R.Z."/>
            <person name="Que T.C."/>
            <person name="Du C.H."/>
            <person name="Zhou Y.H."/>
            <person name="Cheng J.X."/>
            <person name="Dai P.F."/>
            <person name="Guo W.B."/>
            <person name="Han X.H."/>
            <person name="Huang E.J."/>
            <person name="Li L.F."/>
            <person name="Wei W."/>
            <person name="Gao Y.C."/>
            <person name="Liu J.Z."/>
            <person name="Shao H.Z."/>
            <person name="Wang X."/>
            <person name="Wang C.C."/>
            <person name="Yang T.C."/>
            <person name="Huo Q.B."/>
            <person name="Li W."/>
            <person name="Chen H.Y."/>
            <person name="Chen S.E."/>
            <person name="Zhou L.G."/>
            <person name="Ni X.B."/>
            <person name="Tian J.H."/>
            <person name="Sheng Y."/>
            <person name="Liu T."/>
            <person name="Pan Y.S."/>
            <person name="Xia L.Y."/>
            <person name="Li J."/>
            <person name="Zhao F."/>
            <person name="Cao W.C."/>
        </authorList>
    </citation>
    <scope>NUCLEOTIDE SEQUENCE</scope>
    <source>
        <strain evidence="4">Rsan-2018</strain>
    </source>
</reference>
<feature type="transmembrane region" description="Helical" evidence="1">
    <location>
        <begin position="153"/>
        <end position="175"/>
    </location>
</feature>
<feature type="chain" id="PRO_5038854844" description="EB domain-containing protein" evidence="2">
    <location>
        <begin position="22"/>
        <end position="199"/>
    </location>
</feature>
<evidence type="ECO:0000313" key="4">
    <source>
        <dbReference type="EMBL" id="KAH7962333.1"/>
    </source>
</evidence>
<dbReference type="InterPro" id="IPR006149">
    <property type="entry name" value="EB_dom"/>
</dbReference>
<keyword evidence="1" id="KW-0812">Transmembrane</keyword>
<feature type="domain" description="EB" evidence="3">
    <location>
        <begin position="97"/>
        <end position="141"/>
    </location>
</feature>
<name>A0A9D4Q0M6_RHISA</name>
<dbReference type="VEuPathDB" id="VectorBase:RSAN_027899"/>
<accession>A0A9D4Q0M6</accession>
<organism evidence="4 5">
    <name type="scientific">Rhipicephalus sanguineus</name>
    <name type="common">Brown dog tick</name>
    <name type="synonym">Ixodes sanguineus</name>
    <dbReference type="NCBI Taxonomy" id="34632"/>
    <lineage>
        <taxon>Eukaryota</taxon>
        <taxon>Metazoa</taxon>
        <taxon>Ecdysozoa</taxon>
        <taxon>Arthropoda</taxon>
        <taxon>Chelicerata</taxon>
        <taxon>Arachnida</taxon>
        <taxon>Acari</taxon>
        <taxon>Parasitiformes</taxon>
        <taxon>Ixodida</taxon>
        <taxon>Ixodoidea</taxon>
        <taxon>Ixodidae</taxon>
        <taxon>Rhipicephalinae</taxon>
        <taxon>Rhipicephalus</taxon>
        <taxon>Rhipicephalus</taxon>
    </lineage>
</organism>
<comment type="caution">
    <text evidence="4">The sequence shown here is derived from an EMBL/GenBank/DDBJ whole genome shotgun (WGS) entry which is preliminary data.</text>
</comment>
<sequence length="199" mass="22034">MLTTCGVAFLLLLLLLTECSSTAYDFSSSDQPLAREKLQLVQQQRQQPPFKSGRRTNYGLLKSEPCSSDQTCSMRDPASRCLEQFCVCQHGFTDQFGDRCKKLVQLGEACSENLVCSGDAVQCSDERCVCERGFAEDEGACVKVDPSRASSRILLYVVCAATVLFVVGGMSSMLYTQVRQRHFKDQACDNCFLAQCTIL</sequence>
<evidence type="ECO:0000259" key="3">
    <source>
        <dbReference type="Pfam" id="PF01683"/>
    </source>
</evidence>
<feature type="signal peptide" evidence="2">
    <location>
        <begin position="1"/>
        <end position="21"/>
    </location>
</feature>
<dbReference type="EMBL" id="JABSTV010001249">
    <property type="protein sequence ID" value="KAH7962333.1"/>
    <property type="molecule type" value="Genomic_DNA"/>
</dbReference>
<reference evidence="4" key="2">
    <citation type="submission" date="2021-09" db="EMBL/GenBank/DDBJ databases">
        <authorList>
            <person name="Jia N."/>
            <person name="Wang J."/>
            <person name="Shi W."/>
            <person name="Du L."/>
            <person name="Sun Y."/>
            <person name="Zhan W."/>
            <person name="Jiang J."/>
            <person name="Wang Q."/>
            <person name="Zhang B."/>
            <person name="Ji P."/>
            <person name="Sakyi L.B."/>
            <person name="Cui X."/>
            <person name="Yuan T."/>
            <person name="Jiang B."/>
            <person name="Yang W."/>
            <person name="Lam T.T.-Y."/>
            <person name="Chang Q."/>
            <person name="Ding S."/>
            <person name="Wang X."/>
            <person name="Zhu J."/>
            <person name="Ruan X."/>
            <person name="Zhao L."/>
            <person name="Wei J."/>
            <person name="Que T."/>
            <person name="Du C."/>
            <person name="Cheng J."/>
            <person name="Dai P."/>
            <person name="Han X."/>
            <person name="Huang E."/>
            <person name="Gao Y."/>
            <person name="Liu J."/>
            <person name="Shao H."/>
            <person name="Ye R."/>
            <person name="Li L."/>
            <person name="Wei W."/>
            <person name="Wang X."/>
            <person name="Wang C."/>
            <person name="Huo Q."/>
            <person name="Li W."/>
            <person name="Guo W."/>
            <person name="Chen H."/>
            <person name="Chen S."/>
            <person name="Zhou L."/>
            <person name="Zhou L."/>
            <person name="Ni X."/>
            <person name="Tian J."/>
            <person name="Zhou Y."/>
            <person name="Sheng Y."/>
            <person name="Liu T."/>
            <person name="Pan Y."/>
            <person name="Xia L."/>
            <person name="Li J."/>
            <person name="Zhao F."/>
            <person name="Cao W."/>
        </authorList>
    </citation>
    <scope>NUCLEOTIDE SEQUENCE</scope>
    <source>
        <strain evidence="4">Rsan-2018</strain>
        <tissue evidence="4">Larvae</tissue>
    </source>
</reference>
<evidence type="ECO:0000313" key="5">
    <source>
        <dbReference type="Proteomes" id="UP000821837"/>
    </source>
</evidence>
<protein>
    <recommendedName>
        <fullName evidence="3">EB domain-containing protein</fullName>
    </recommendedName>
</protein>
<gene>
    <name evidence="4" type="ORF">HPB52_015511</name>
</gene>